<dbReference type="EMBL" id="HBHX01017307">
    <property type="protein sequence ID" value="CAE0109013.1"/>
    <property type="molecule type" value="Transcribed_RNA"/>
</dbReference>
<dbReference type="AlphaFoldDB" id="A0A7S3AM00"/>
<sequence>MASRQSTSVPTTDPPAPEADVLITYCPLTPTHVYHLAAATPEAKKLKEMYGERARLVPHCRLQDLDRHLEGCTAWYFIGHGDFSLNKELVPIFGGDRSGEALQSISPEAICQVLTRHVERGLRLVVLNGCKTLKLGQGISQMGVPHVLCWSTAVADEAASCISISFARGVAEGVLSTEQAFNRAKSELLVQTHSRRSAKTAVEVQKWQIADPEENLDLGYRYAAGKVELLCAEQRTEVIRQDRRTLLEALCSAGQQMRDQGDLSDAVILHKMALRQPTDPVMQAKLLKGLGKTLRQQASLMGEIERKQLLKSSHEALHLALVTENELYAKRRVVSKATSAQTQREVGLVLRDLGRHEDAMVELEAVRSIHEEGKDQHPVELAITLTTMATVRKQQAVLRPQTRVATVESRPLLLEAIRWLDQALEIKERDLGDTADEFGIALRNRGECKQLLSQLPEAEHDLKRACDIFEQREGKAESPHKKHARDRYWEVVNARQRRD</sequence>
<accession>A0A7S3AM00</accession>
<dbReference type="Gene3D" id="1.25.40.10">
    <property type="entry name" value="Tetratricopeptide repeat domain"/>
    <property type="match status" value="2"/>
</dbReference>
<protein>
    <recommendedName>
        <fullName evidence="1">CHAT domain-containing protein</fullName>
    </recommendedName>
</protein>
<evidence type="ECO:0000259" key="1">
    <source>
        <dbReference type="Pfam" id="PF12770"/>
    </source>
</evidence>
<dbReference type="Pfam" id="PF12770">
    <property type="entry name" value="CHAT"/>
    <property type="match status" value="1"/>
</dbReference>
<gene>
    <name evidence="2" type="ORF">HERI1096_LOCUS9673</name>
</gene>
<evidence type="ECO:0000313" key="2">
    <source>
        <dbReference type="EMBL" id="CAE0109013.1"/>
    </source>
</evidence>
<dbReference type="InterPro" id="IPR011990">
    <property type="entry name" value="TPR-like_helical_dom_sf"/>
</dbReference>
<dbReference type="SUPFAM" id="SSF48452">
    <property type="entry name" value="TPR-like"/>
    <property type="match status" value="1"/>
</dbReference>
<feature type="domain" description="CHAT" evidence="1">
    <location>
        <begin position="34"/>
        <end position="194"/>
    </location>
</feature>
<name>A0A7S3AM00_9EUKA</name>
<proteinExistence type="predicted"/>
<reference evidence="2" key="1">
    <citation type="submission" date="2021-01" db="EMBL/GenBank/DDBJ databases">
        <authorList>
            <person name="Corre E."/>
            <person name="Pelletier E."/>
            <person name="Niang G."/>
            <person name="Scheremetjew M."/>
            <person name="Finn R."/>
            <person name="Kale V."/>
            <person name="Holt S."/>
            <person name="Cochrane G."/>
            <person name="Meng A."/>
            <person name="Brown T."/>
            <person name="Cohen L."/>
        </authorList>
    </citation>
    <scope>NUCLEOTIDE SEQUENCE</scope>
    <source>
        <strain evidence="2">CCMP281</strain>
    </source>
</reference>
<dbReference type="InterPro" id="IPR024983">
    <property type="entry name" value="CHAT_dom"/>
</dbReference>
<organism evidence="2">
    <name type="scientific">Haptolina ericina</name>
    <dbReference type="NCBI Taxonomy" id="156174"/>
    <lineage>
        <taxon>Eukaryota</taxon>
        <taxon>Haptista</taxon>
        <taxon>Haptophyta</taxon>
        <taxon>Prymnesiophyceae</taxon>
        <taxon>Prymnesiales</taxon>
        <taxon>Prymnesiaceae</taxon>
        <taxon>Haptolina</taxon>
    </lineage>
</organism>